<organism evidence="2 3">
    <name type="scientific">Jejuia spongiicola</name>
    <dbReference type="NCBI Taxonomy" id="2942207"/>
    <lineage>
        <taxon>Bacteria</taxon>
        <taxon>Pseudomonadati</taxon>
        <taxon>Bacteroidota</taxon>
        <taxon>Flavobacteriia</taxon>
        <taxon>Flavobacteriales</taxon>
        <taxon>Flavobacteriaceae</taxon>
        <taxon>Jejuia</taxon>
    </lineage>
</organism>
<proteinExistence type="predicted"/>
<dbReference type="Proteomes" id="UP001165381">
    <property type="component" value="Unassembled WGS sequence"/>
</dbReference>
<dbReference type="EMBL" id="JAMFLZ010000001">
    <property type="protein sequence ID" value="MCL6293497.1"/>
    <property type="molecule type" value="Genomic_DNA"/>
</dbReference>
<reference evidence="2" key="1">
    <citation type="submission" date="2022-05" db="EMBL/GenBank/DDBJ databases">
        <authorList>
            <person name="Park J.-S."/>
        </authorList>
    </citation>
    <scope>NUCLEOTIDE SEQUENCE</scope>
    <source>
        <strain evidence="2">2012CJ34-3</strain>
    </source>
</reference>
<comment type="caution">
    <text evidence="2">The sequence shown here is derived from an EMBL/GenBank/DDBJ whole genome shotgun (WGS) entry which is preliminary data.</text>
</comment>
<accession>A0ABT0Q955</accession>
<name>A0ABT0Q955_9FLAO</name>
<feature type="transmembrane region" description="Helical" evidence="1">
    <location>
        <begin position="46"/>
        <end position="66"/>
    </location>
</feature>
<evidence type="ECO:0000256" key="1">
    <source>
        <dbReference type="SAM" id="Phobius"/>
    </source>
</evidence>
<keyword evidence="1" id="KW-0812">Transmembrane</keyword>
<keyword evidence="3" id="KW-1185">Reference proteome</keyword>
<keyword evidence="1" id="KW-0472">Membrane</keyword>
<sequence length="68" mass="7289">MTHFLEIGNGIIWMILIFLILALSPAIIMTIIGFAIKKNKPKSAKVLFIIATAYTIIGLGVCGAILSS</sequence>
<dbReference type="RefSeq" id="WP_099565115.1">
    <property type="nucleotide sequence ID" value="NZ_JAMFLZ010000001.1"/>
</dbReference>
<feature type="transmembrane region" description="Helical" evidence="1">
    <location>
        <begin position="12"/>
        <end position="34"/>
    </location>
</feature>
<keyword evidence="1" id="KW-1133">Transmembrane helix</keyword>
<evidence type="ECO:0000313" key="2">
    <source>
        <dbReference type="EMBL" id="MCL6293497.1"/>
    </source>
</evidence>
<evidence type="ECO:0000313" key="3">
    <source>
        <dbReference type="Proteomes" id="UP001165381"/>
    </source>
</evidence>
<protein>
    <submittedName>
        <fullName evidence="2">Uncharacterized protein</fullName>
    </submittedName>
</protein>
<gene>
    <name evidence="2" type="ORF">M3P09_00685</name>
</gene>